<dbReference type="AlphaFoldDB" id="A0A419VX90"/>
<keyword evidence="2" id="KW-1133">Transmembrane helix</keyword>
<evidence type="ECO:0000313" key="5">
    <source>
        <dbReference type="Proteomes" id="UP000283387"/>
    </source>
</evidence>
<comment type="caution">
    <text evidence="4">The sequence shown here is derived from an EMBL/GenBank/DDBJ whole genome shotgun (WGS) entry which is preliminary data.</text>
</comment>
<evidence type="ECO:0000256" key="1">
    <source>
        <dbReference type="SAM" id="Coils"/>
    </source>
</evidence>
<sequence length="352" mass="40715">MFKSISIHDKWIKWFLHSIAWMIVTIIPLYIDNAFGSGNLHRVYGFYLHTLTAALIFYLGYLWLVPTYFLKERQLTYFIVLVAIIIGTYYISSFVEHYFLDDMKRAAEELDKDNHIPRKAFGIFNHIVSSVLLSGFAMGLGVLDKLKQNEKKQKELEKEKLNSELAFLKSQVSPHFFFNTLNNIYTLIGIDTDEAQAAVLKLSKLMRYLLYDSEDGNSRLGDEISFMNNYIDLMKLRISSKVDLKVSMPDSVPDISVAPLLFVAFIENAFKHGVSYREHSFIEINMNVDKEKIRFQTRNSIGKQSSQEGEAKHSGIGLENVKKRLNLLYPDKHDLRISRTNEAFMVKLEINL</sequence>
<dbReference type="InterPro" id="IPR050640">
    <property type="entry name" value="Bact_2-comp_sensor_kinase"/>
</dbReference>
<dbReference type="SUPFAM" id="SSF55874">
    <property type="entry name" value="ATPase domain of HSP90 chaperone/DNA topoisomerase II/histidine kinase"/>
    <property type="match status" value="1"/>
</dbReference>
<name>A0A419VX90_9BACT</name>
<dbReference type="GO" id="GO:0000155">
    <property type="term" value="F:phosphorelay sensor kinase activity"/>
    <property type="evidence" value="ECO:0007669"/>
    <property type="project" value="InterPro"/>
</dbReference>
<evidence type="ECO:0000313" key="4">
    <source>
        <dbReference type="EMBL" id="RKD87700.1"/>
    </source>
</evidence>
<dbReference type="OrthoDB" id="9809908at2"/>
<accession>A0A419VX90</accession>
<dbReference type="InterPro" id="IPR010559">
    <property type="entry name" value="Sig_transdc_His_kin_internal"/>
</dbReference>
<dbReference type="PANTHER" id="PTHR34220">
    <property type="entry name" value="SENSOR HISTIDINE KINASE YPDA"/>
    <property type="match status" value="1"/>
</dbReference>
<protein>
    <submittedName>
        <fullName evidence="4">GHKL domain-containing protein</fullName>
    </submittedName>
</protein>
<dbReference type="PANTHER" id="PTHR34220:SF7">
    <property type="entry name" value="SENSOR HISTIDINE KINASE YPDA"/>
    <property type="match status" value="1"/>
</dbReference>
<feature type="transmembrane region" description="Helical" evidence="2">
    <location>
        <begin position="77"/>
        <end position="100"/>
    </location>
</feature>
<keyword evidence="2" id="KW-0812">Transmembrane</keyword>
<evidence type="ECO:0000256" key="2">
    <source>
        <dbReference type="SAM" id="Phobius"/>
    </source>
</evidence>
<keyword evidence="5" id="KW-1185">Reference proteome</keyword>
<keyword evidence="2" id="KW-0472">Membrane</keyword>
<evidence type="ECO:0000259" key="3">
    <source>
        <dbReference type="Pfam" id="PF06580"/>
    </source>
</evidence>
<dbReference type="EMBL" id="RAPN01000003">
    <property type="protein sequence ID" value="RKD87700.1"/>
    <property type="molecule type" value="Genomic_DNA"/>
</dbReference>
<dbReference type="Gene3D" id="3.30.565.10">
    <property type="entry name" value="Histidine kinase-like ATPase, C-terminal domain"/>
    <property type="match status" value="1"/>
</dbReference>
<dbReference type="InterPro" id="IPR036890">
    <property type="entry name" value="HATPase_C_sf"/>
</dbReference>
<feature type="coiled-coil region" evidence="1">
    <location>
        <begin position="144"/>
        <end position="171"/>
    </location>
</feature>
<organism evidence="4 5">
    <name type="scientific">Mangrovibacterium diazotrophicum</name>
    <dbReference type="NCBI Taxonomy" id="1261403"/>
    <lineage>
        <taxon>Bacteria</taxon>
        <taxon>Pseudomonadati</taxon>
        <taxon>Bacteroidota</taxon>
        <taxon>Bacteroidia</taxon>
        <taxon>Marinilabiliales</taxon>
        <taxon>Prolixibacteraceae</taxon>
        <taxon>Mangrovibacterium</taxon>
    </lineage>
</organism>
<dbReference type="RefSeq" id="WP_120274730.1">
    <property type="nucleotide sequence ID" value="NZ_RAPN01000003.1"/>
</dbReference>
<dbReference type="Proteomes" id="UP000283387">
    <property type="component" value="Unassembled WGS sequence"/>
</dbReference>
<reference evidence="4 5" key="1">
    <citation type="submission" date="2018-09" db="EMBL/GenBank/DDBJ databases">
        <title>Genomic Encyclopedia of Archaeal and Bacterial Type Strains, Phase II (KMG-II): from individual species to whole genera.</title>
        <authorList>
            <person name="Goeker M."/>
        </authorList>
    </citation>
    <scope>NUCLEOTIDE SEQUENCE [LARGE SCALE GENOMIC DNA]</scope>
    <source>
        <strain evidence="4 5">DSM 27148</strain>
    </source>
</reference>
<dbReference type="GO" id="GO:0016020">
    <property type="term" value="C:membrane"/>
    <property type="evidence" value="ECO:0007669"/>
    <property type="project" value="InterPro"/>
</dbReference>
<feature type="transmembrane region" description="Helical" evidence="2">
    <location>
        <begin position="43"/>
        <end position="65"/>
    </location>
</feature>
<feature type="transmembrane region" description="Helical" evidence="2">
    <location>
        <begin position="12"/>
        <end position="31"/>
    </location>
</feature>
<feature type="domain" description="Signal transduction histidine kinase internal region" evidence="3">
    <location>
        <begin position="164"/>
        <end position="241"/>
    </location>
</feature>
<feature type="transmembrane region" description="Helical" evidence="2">
    <location>
        <begin position="120"/>
        <end position="143"/>
    </location>
</feature>
<proteinExistence type="predicted"/>
<dbReference type="Pfam" id="PF06580">
    <property type="entry name" value="His_kinase"/>
    <property type="match status" value="1"/>
</dbReference>
<keyword evidence="1" id="KW-0175">Coiled coil</keyword>
<gene>
    <name evidence="4" type="ORF">BC643_3707</name>
</gene>